<dbReference type="GO" id="GO:0005525">
    <property type="term" value="F:GTP binding"/>
    <property type="evidence" value="ECO:0007669"/>
    <property type="project" value="InterPro"/>
</dbReference>
<protein>
    <recommendedName>
        <fullName evidence="1">G domain-containing protein</fullName>
    </recommendedName>
</protein>
<dbReference type="InterPro" id="IPR027417">
    <property type="entry name" value="P-loop_NTPase"/>
</dbReference>
<dbReference type="EMBL" id="MU157828">
    <property type="protein sequence ID" value="KAF9533580.1"/>
    <property type="molecule type" value="Genomic_DNA"/>
</dbReference>
<dbReference type="AlphaFoldDB" id="A0A9P6EQM2"/>
<organism evidence="2 3">
    <name type="scientific">Crepidotus variabilis</name>
    <dbReference type="NCBI Taxonomy" id="179855"/>
    <lineage>
        <taxon>Eukaryota</taxon>
        <taxon>Fungi</taxon>
        <taxon>Dikarya</taxon>
        <taxon>Basidiomycota</taxon>
        <taxon>Agaricomycotina</taxon>
        <taxon>Agaricomycetes</taxon>
        <taxon>Agaricomycetidae</taxon>
        <taxon>Agaricales</taxon>
        <taxon>Agaricineae</taxon>
        <taxon>Crepidotaceae</taxon>
        <taxon>Crepidotus</taxon>
    </lineage>
</organism>
<evidence type="ECO:0000313" key="3">
    <source>
        <dbReference type="Proteomes" id="UP000807306"/>
    </source>
</evidence>
<dbReference type="SUPFAM" id="SSF52540">
    <property type="entry name" value="P-loop containing nucleoside triphosphate hydrolases"/>
    <property type="match status" value="1"/>
</dbReference>
<name>A0A9P6EQM2_9AGAR</name>
<dbReference type="InterPro" id="IPR006073">
    <property type="entry name" value="GTP-bd"/>
</dbReference>
<proteinExistence type="predicted"/>
<dbReference type="OrthoDB" id="8954335at2759"/>
<feature type="domain" description="G" evidence="1">
    <location>
        <begin position="20"/>
        <end position="98"/>
    </location>
</feature>
<evidence type="ECO:0000313" key="2">
    <source>
        <dbReference type="EMBL" id="KAF9533580.1"/>
    </source>
</evidence>
<dbReference type="Gene3D" id="3.40.50.300">
    <property type="entry name" value="P-loop containing nucleotide triphosphate hydrolases"/>
    <property type="match status" value="1"/>
</dbReference>
<evidence type="ECO:0000259" key="1">
    <source>
        <dbReference type="Pfam" id="PF01926"/>
    </source>
</evidence>
<sequence length="214" mass="23980">MTKGAHDQTEFAPKPNDKLVVFVGPSGCGKSNLIDWIVGDNEPKWSNNSIVPTAYTEPRAVRTIHPLTKETSLVLVETPGIDDSDDDSANQVARSLKTWLLKHYKKEPCVKAIVYLHRITDNRLTGMAHQSLRAFRDVCFEQGPGQNIALVSTMWDKIDLHDPKEKSVFEFREEELKKNYFANLINQGAVTMRFSNDARSAHDTIVGILSNGPC</sequence>
<dbReference type="Pfam" id="PF01926">
    <property type="entry name" value="MMR_HSR1"/>
    <property type="match status" value="1"/>
</dbReference>
<dbReference type="CDD" id="cd00882">
    <property type="entry name" value="Ras_like_GTPase"/>
    <property type="match status" value="1"/>
</dbReference>
<keyword evidence="3" id="KW-1185">Reference proteome</keyword>
<accession>A0A9P6EQM2</accession>
<comment type="caution">
    <text evidence="2">The sequence shown here is derived from an EMBL/GenBank/DDBJ whole genome shotgun (WGS) entry which is preliminary data.</text>
</comment>
<gene>
    <name evidence="2" type="ORF">CPB83DRAFT_482184</name>
</gene>
<dbReference type="Proteomes" id="UP000807306">
    <property type="component" value="Unassembled WGS sequence"/>
</dbReference>
<reference evidence="2" key="1">
    <citation type="submission" date="2020-11" db="EMBL/GenBank/DDBJ databases">
        <authorList>
            <consortium name="DOE Joint Genome Institute"/>
            <person name="Ahrendt S."/>
            <person name="Riley R."/>
            <person name="Andreopoulos W."/>
            <person name="Labutti K."/>
            <person name="Pangilinan J."/>
            <person name="Ruiz-Duenas F.J."/>
            <person name="Barrasa J.M."/>
            <person name="Sanchez-Garcia M."/>
            <person name="Camarero S."/>
            <person name="Miyauchi S."/>
            <person name="Serrano A."/>
            <person name="Linde D."/>
            <person name="Babiker R."/>
            <person name="Drula E."/>
            <person name="Ayuso-Fernandez I."/>
            <person name="Pacheco R."/>
            <person name="Padilla G."/>
            <person name="Ferreira P."/>
            <person name="Barriuso J."/>
            <person name="Kellner H."/>
            <person name="Castanera R."/>
            <person name="Alfaro M."/>
            <person name="Ramirez L."/>
            <person name="Pisabarro A.G."/>
            <person name="Kuo A."/>
            <person name="Tritt A."/>
            <person name="Lipzen A."/>
            <person name="He G."/>
            <person name="Yan M."/>
            <person name="Ng V."/>
            <person name="Cullen D."/>
            <person name="Martin F."/>
            <person name="Rosso M.-N."/>
            <person name="Henrissat B."/>
            <person name="Hibbett D."/>
            <person name="Martinez A.T."/>
            <person name="Grigoriev I.V."/>
        </authorList>
    </citation>
    <scope>NUCLEOTIDE SEQUENCE</scope>
    <source>
        <strain evidence="2">CBS 506.95</strain>
    </source>
</reference>